<proteinExistence type="inferred from homology"/>
<evidence type="ECO:0000256" key="8">
    <source>
        <dbReference type="ARBA" id="ARBA00023002"/>
    </source>
</evidence>
<evidence type="ECO:0000256" key="14">
    <source>
        <dbReference type="PIRSR" id="PIRSR000350-3"/>
    </source>
</evidence>
<accession>A0A0D6Z7K0</accession>
<keyword evidence="5" id="KW-0963">Cytoplasm</keyword>
<sequence>MLEKYEVVIIGGGPGGYVAAIRAAKLGRKVALVEADYLGGTCLNRGCIPSKTLLRHAEVIENIKKAKAWGIETGPVTFSFPKMLKRKDQVINQLRTGIGFLLKQGKIDVYNGYGEVQFNKEITIKSKDKQETIYGEKIILATGSTPIVPPIEGANETPYLTSDTVFDLEKVPESIVIIGGGIIGVEFAGIFSSLNVDVTIVELADRIISTEDPEASKVLKRSLEAKGVNIFTKTKVVKLAQFEGKKQVHIEKNNGSTEVINTDSILLSVGRKPNLAASKKLSLELDGPFIKVNEKMQTSISSIYAVGDVIGGYQLAHVASAEGLVAAANASGEEETVNYKVVPRCVYTNPEIASVGLSEEELKKKGIKYKVVRVDHNSNGKALALDEKEGFVKLLADEKYGEILGVTMIGPHVTEMITEPSAFIHLEGTVEELASMIHAHPSISETLYEAAASWLGKGVHH</sequence>
<dbReference type="PANTHER" id="PTHR22912">
    <property type="entry name" value="DISULFIDE OXIDOREDUCTASE"/>
    <property type="match status" value="1"/>
</dbReference>
<evidence type="ECO:0000256" key="6">
    <source>
        <dbReference type="ARBA" id="ARBA00022630"/>
    </source>
</evidence>
<dbReference type="SUPFAM" id="SSF51905">
    <property type="entry name" value="FAD/NAD(P)-binding domain"/>
    <property type="match status" value="1"/>
</dbReference>
<dbReference type="AlphaFoldDB" id="A0A0D6Z7K0"/>
<dbReference type="PANTHER" id="PTHR22912:SF217">
    <property type="entry name" value="DIHYDROLIPOYL DEHYDROGENASE"/>
    <property type="match status" value="1"/>
</dbReference>
<evidence type="ECO:0000259" key="18">
    <source>
        <dbReference type="Pfam" id="PF07992"/>
    </source>
</evidence>
<feature type="active site" description="Proton acceptor" evidence="13">
    <location>
        <position position="440"/>
    </location>
</feature>
<feature type="domain" description="Pyridine nucleotide-disulphide oxidoreductase dimerisation" evidence="17">
    <location>
        <begin position="342"/>
        <end position="450"/>
    </location>
</feature>
<evidence type="ECO:0000256" key="15">
    <source>
        <dbReference type="PIRSR" id="PIRSR000350-4"/>
    </source>
</evidence>
<dbReference type="GO" id="GO:0004148">
    <property type="term" value="F:dihydrolipoyl dehydrogenase (NADH) activity"/>
    <property type="evidence" value="ECO:0007669"/>
    <property type="project" value="UniProtKB-EC"/>
</dbReference>
<dbReference type="InterPro" id="IPR001100">
    <property type="entry name" value="Pyr_nuc-diS_OxRdtase"/>
</dbReference>
<dbReference type="PATRIC" id="fig|285983.3.peg.3260"/>
<dbReference type="GO" id="GO:0005737">
    <property type="term" value="C:cytoplasm"/>
    <property type="evidence" value="ECO:0007669"/>
    <property type="project" value="UniProtKB-SubCell"/>
</dbReference>
<evidence type="ECO:0000256" key="4">
    <source>
        <dbReference type="ARBA" id="ARBA00016961"/>
    </source>
</evidence>
<comment type="cofactor">
    <cofactor evidence="14 16">
        <name>FAD</name>
        <dbReference type="ChEBI" id="CHEBI:57692"/>
    </cofactor>
    <text evidence="14 16">Binds 1 FAD per subunit.</text>
</comment>
<dbReference type="InterPro" id="IPR006258">
    <property type="entry name" value="Lipoamide_DH"/>
</dbReference>
<dbReference type="OrthoDB" id="9800167at2"/>
<evidence type="ECO:0000259" key="17">
    <source>
        <dbReference type="Pfam" id="PF02852"/>
    </source>
</evidence>
<keyword evidence="10" id="KW-1015">Disulfide bond</keyword>
<keyword evidence="7 14" id="KW-0274">FAD</keyword>
<dbReference type="GO" id="GO:0006103">
    <property type="term" value="P:2-oxoglutarate metabolic process"/>
    <property type="evidence" value="ECO:0007669"/>
    <property type="project" value="TreeGrafter"/>
</dbReference>
<keyword evidence="20" id="KW-1185">Reference proteome</keyword>
<feature type="binding site" evidence="14">
    <location>
        <begin position="179"/>
        <end position="186"/>
    </location>
    <ligand>
        <name>NAD(+)</name>
        <dbReference type="ChEBI" id="CHEBI:57540"/>
    </ligand>
</feature>
<feature type="binding site" evidence="14">
    <location>
        <position position="114"/>
    </location>
    <ligand>
        <name>FAD</name>
        <dbReference type="ChEBI" id="CHEBI:57692"/>
    </ligand>
</feature>
<dbReference type="RefSeq" id="WP_044396571.1">
    <property type="nucleotide sequence ID" value="NZ_JXIQ01000195.1"/>
</dbReference>
<feature type="binding site" evidence="14">
    <location>
        <position position="270"/>
    </location>
    <ligand>
        <name>NAD(+)</name>
        <dbReference type="ChEBI" id="CHEBI:57540"/>
    </ligand>
</feature>
<feature type="domain" description="FAD/NAD(P)-binding" evidence="18">
    <location>
        <begin position="5"/>
        <end position="323"/>
    </location>
</feature>
<reference evidence="19 20" key="1">
    <citation type="submission" date="2015-01" db="EMBL/GenBank/DDBJ databases">
        <title>Draft genome sequences of the supercritical CO2 tolerant bacteria Bacillus subterraneus MITOT1 and Bacillus cereus MIT0214.</title>
        <authorList>
            <person name="Peet K.C."/>
            <person name="Thompson J.R."/>
        </authorList>
    </citation>
    <scope>NUCLEOTIDE SEQUENCE [LARGE SCALE GENOMIC DNA]</scope>
    <source>
        <strain evidence="19 20">MITOT1</strain>
    </source>
</reference>
<dbReference type="Pfam" id="PF02852">
    <property type="entry name" value="Pyr_redox_dim"/>
    <property type="match status" value="1"/>
</dbReference>
<evidence type="ECO:0000256" key="10">
    <source>
        <dbReference type="ARBA" id="ARBA00023157"/>
    </source>
</evidence>
<dbReference type="PROSITE" id="PS00076">
    <property type="entry name" value="PYRIDINE_REDOX_1"/>
    <property type="match status" value="1"/>
</dbReference>
<dbReference type="InterPro" id="IPR023753">
    <property type="entry name" value="FAD/NAD-binding_dom"/>
</dbReference>
<dbReference type="Gene3D" id="3.30.390.30">
    <property type="match status" value="1"/>
</dbReference>
<evidence type="ECO:0000256" key="3">
    <source>
        <dbReference type="ARBA" id="ARBA00012608"/>
    </source>
</evidence>
<comment type="miscellaneous">
    <text evidence="16">The active site is a redox-active disulfide bond.</text>
</comment>
<evidence type="ECO:0000256" key="16">
    <source>
        <dbReference type="RuleBase" id="RU003692"/>
    </source>
</evidence>
<dbReference type="InterPro" id="IPR036188">
    <property type="entry name" value="FAD/NAD-bd_sf"/>
</dbReference>
<evidence type="ECO:0000256" key="7">
    <source>
        <dbReference type="ARBA" id="ARBA00022827"/>
    </source>
</evidence>
<name>A0A0D6Z7K0_9BACI</name>
<keyword evidence="6 16" id="KW-0285">Flavoprotein</keyword>
<dbReference type="SUPFAM" id="SSF55424">
    <property type="entry name" value="FAD/NAD-linked reductases, dimerisation (C-terminal) domain"/>
    <property type="match status" value="1"/>
</dbReference>
<evidence type="ECO:0000256" key="11">
    <source>
        <dbReference type="ARBA" id="ARBA00023284"/>
    </source>
</evidence>
<feature type="binding site" evidence="14">
    <location>
        <position position="308"/>
    </location>
    <ligand>
        <name>FAD</name>
        <dbReference type="ChEBI" id="CHEBI:57692"/>
    </ligand>
</feature>
<feature type="binding site" evidence="14">
    <location>
        <position position="51"/>
    </location>
    <ligand>
        <name>FAD</name>
        <dbReference type="ChEBI" id="CHEBI:57692"/>
    </ligand>
</feature>
<dbReference type="InterPro" id="IPR016156">
    <property type="entry name" value="FAD/NAD-linked_Rdtase_dimer_sf"/>
</dbReference>
<dbReference type="PIRSF" id="PIRSF000350">
    <property type="entry name" value="Mercury_reductase_MerA"/>
    <property type="match status" value="1"/>
</dbReference>
<dbReference type="FunFam" id="3.30.390.30:FF:000001">
    <property type="entry name" value="Dihydrolipoyl dehydrogenase"/>
    <property type="match status" value="1"/>
</dbReference>
<evidence type="ECO:0000313" key="19">
    <source>
        <dbReference type="EMBL" id="KIY20573.1"/>
    </source>
</evidence>
<keyword evidence="11 16" id="KW-0676">Redox-active center</keyword>
<protein>
    <recommendedName>
        <fullName evidence="4 16">Dihydrolipoyl dehydrogenase</fullName>
        <ecNumber evidence="3 16">1.8.1.4</ecNumber>
    </recommendedName>
</protein>
<evidence type="ECO:0000256" key="2">
    <source>
        <dbReference type="ARBA" id="ARBA00007532"/>
    </source>
</evidence>
<evidence type="ECO:0000313" key="20">
    <source>
        <dbReference type="Proteomes" id="UP000032512"/>
    </source>
</evidence>
<dbReference type="Gene3D" id="3.50.50.60">
    <property type="entry name" value="FAD/NAD(P)-binding domain"/>
    <property type="match status" value="2"/>
</dbReference>
<dbReference type="EC" id="1.8.1.4" evidence="3 16"/>
<dbReference type="NCBIfam" id="TIGR01350">
    <property type="entry name" value="lipoamide_DH"/>
    <property type="match status" value="1"/>
</dbReference>
<evidence type="ECO:0000256" key="9">
    <source>
        <dbReference type="ARBA" id="ARBA00023027"/>
    </source>
</evidence>
<keyword evidence="9 14" id="KW-0520">NAD</keyword>
<evidence type="ECO:0000256" key="13">
    <source>
        <dbReference type="PIRSR" id="PIRSR000350-2"/>
    </source>
</evidence>
<keyword evidence="8 16" id="KW-0560">Oxidoreductase</keyword>
<evidence type="ECO:0000256" key="5">
    <source>
        <dbReference type="ARBA" id="ARBA00022490"/>
    </source>
</evidence>
<evidence type="ECO:0000256" key="1">
    <source>
        <dbReference type="ARBA" id="ARBA00004496"/>
    </source>
</evidence>
<dbReference type="Pfam" id="PF07992">
    <property type="entry name" value="Pyr_redox_2"/>
    <property type="match status" value="1"/>
</dbReference>
<feature type="binding site" evidence="14">
    <location>
        <position position="202"/>
    </location>
    <ligand>
        <name>NAD(+)</name>
        <dbReference type="ChEBI" id="CHEBI:57540"/>
    </ligand>
</feature>
<dbReference type="InterPro" id="IPR050151">
    <property type="entry name" value="Class-I_Pyr_Nuc-Dis_Oxidored"/>
</dbReference>
<dbReference type="InterPro" id="IPR012999">
    <property type="entry name" value="Pyr_OxRdtase_I_AS"/>
</dbReference>
<evidence type="ECO:0000256" key="12">
    <source>
        <dbReference type="ARBA" id="ARBA00049187"/>
    </source>
</evidence>
<feature type="disulfide bond" description="Redox-active" evidence="15">
    <location>
        <begin position="42"/>
        <end position="47"/>
    </location>
</feature>
<dbReference type="PRINTS" id="PR00411">
    <property type="entry name" value="PNDRDTASEI"/>
</dbReference>
<comment type="catalytic activity">
    <reaction evidence="12 16">
        <text>N(6)-[(R)-dihydrolipoyl]-L-lysyl-[protein] + NAD(+) = N(6)-[(R)-lipoyl]-L-lysyl-[protein] + NADH + H(+)</text>
        <dbReference type="Rhea" id="RHEA:15045"/>
        <dbReference type="Rhea" id="RHEA-COMP:10474"/>
        <dbReference type="Rhea" id="RHEA-COMP:10475"/>
        <dbReference type="ChEBI" id="CHEBI:15378"/>
        <dbReference type="ChEBI" id="CHEBI:57540"/>
        <dbReference type="ChEBI" id="CHEBI:57945"/>
        <dbReference type="ChEBI" id="CHEBI:83099"/>
        <dbReference type="ChEBI" id="CHEBI:83100"/>
        <dbReference type="EC" id="1.8.1.4"/>
    </reaction>
</comment>
<dbReference type="EMBL" id="JXIQ01000195">
    <property type="protein sequence ID" value="KIY20573.1"/>
    <property type="molecule type" value="Genomic_DNA"/>
</dbReference>
<feature type="binding site" evidence="14">
    <location>
        <begin position="142"/>
        <end position="144"/>
    </location>
    <ligand>
        <name>FAD</name>
        <dbReference type="ChEBI" id="CHEBI:57692"/>
    </ligand>
</feature>
<keyword evidence="14" id="KW-0547">Nucleotide-binding</keyword>
<organism evidence="19 20">
    <name type="scientific">Mesobacillus subterraneus</name>
    <dbReference type="NCBI Taxonomy" id="285983"/>
    <lineage>
        <taxon>Bacteria</taxon>
        <taxon>Bacillati</taxon>
        <taxon>Bacillota</taxon>
        <taxon>Bacilli</taxon>
        <taxon>Bacillales</taxon>
        <taxon>Bacillaceae</taxon>
        <taxon>Mesobacillus</taxon>
    </lineage>
</organism>
<comment type="caution">
    <text evidence="19">The sequence shown here is derived from an EMBL/GenBank/DDBJ whole genome shotgun (WGS) entry which is preliminary data.</text>
</comment>
<comment type="subcellular location">
    <subcellularLocation>
        <location evidence="1">Cytoplasm</location>
    </subcellularLocation>
</comment>
<dbReference type="GO" id="GO:0050660">
    <property type="term" value="F:flavin adenine dinucleotide binding"/>
    <property type="evidence" value="ECO:0007669"/>
    <property type="project" value="InterPro"/>
</dbReference>
<gene>
    <name evidence="19" type="ORF">UB32_18460</name>
</gene>
<dbReference type="InterPro" id="IPR004099">
    <property type="entry name" value="Pyr_nucl-diS_OxRdtase_dimer"/>
</dbReference>
<dbReference type="Proteomes" id="UP000032512">
    <property type="component" value="Unassembled WGS sequence"/>
</dbReference>
<comment type="similarity">
    <text evidence="2 16">Belongs to the class-I pyridine nucleotide-disulfide oxidoreductase family.</text>
</comment>
<dbReference type="PRINTS" id="PR00368">
    <property type="entry name" value="FADPNR"/>
</dbReference>